<dbReference type="RefSeq" id="XP_003144876.1">
    <property type="nucleotide sequence ID" value="XM_003144828.1"/>
</dbReference>
<feature type="transmembrane region" description="Helical" evidence="1">
    <location>
        <begin position="32"/>
        <end position="50"/>
    </location>
</feature>
<dbReference type="CTD" id="9946738"/>
<proteinExistence type="predicted"/>
<accession>A0A1S0TSQ5</accession>
<keyword evidence="1" id="KW-0472">Membrane</keyword>
<organism evidence="2">
    <name type="scientific">Loa loa</name>
    <name type="common">Eye worm</name>
    <name type="synonym">Filaria loa</name>
    <dbReference type="NCBI Taxonomy" id="7209"/>
    <lineage>
        <taxon>Eukaryota</taxon>
        <taxon>Metazoa</taxon>
        <taxon>Ecdysozoa</taxon>
        <taxon>Nematoda</taxon>
        <taxon>Chromadorea</taxon>
        <taxon>Rhabditida</taxon>
        <taxon>Spirurina</taxon>
        <taxon>Spiruromorpha</taxon>
        <taxon>Filarioidea</taxon>
        <taxon>Onchocercidae</taxon>
        <taxon>Loa</taxon>
    </lineage>
</organism>
<reference evidence="2" key="1">
    <citation type="submission" date="2012-04" db="EMBL/GenBank/DDBJ databases">
        <title>The Genome Sequence of Loa loa.</title>
        <authorList>
            <consortium name="The Broad Institute Genome Sequencing Platform"/>
            <consortium name="Broad Institute Genome Sequencing Center for Infectious Disease"/>
            <person name="Nutman T.B."/>
            <person name="Fink D.L."/>
            <person name="Russ C."/>
            <person name="Young S."/>
            <person name="Zeng Q."/>
            <person name="Gargeya S."/>
            <person name="Alvarado L."/>
            <person name="Berlin A."/>
            <person name="Chapman S.B."/>
            <person name="Chen Z."/>
            <person name="Freedman E."/>
            <person name="Gellesch M."/>
            <person name="Goldberg J."/>
            <person name="Griggs A."/>
            <person name="Gujja S."/>
            <person name="Heilman E.R."/>
            <person name="Heiman D."/>
            <person name="Howarth C."/>
            <person name="Mehta T."/>
            <person name="Neiman D."/>
            <person name="Pearson M."/>
            <person name="Roberts A."/>
            <person name="Saif S."/>
            <person name="Shea T."/>
            <person name="Shenoy N."/>
            <person name="Sisk P."/>
            <person name="Stolte C."/>
            <person name="Sykes S."/>
            <person name="White J."/>
            <person name="Yandava C."/>
            <person name="Haas B."/>
            <person name="Henn M.R."/>
            <person name="Nusbaum C."/>
            <person name="Birren B."/>
        </authorList>
    </citation>
    <scope>NUCLEOTIDE SEQUENCE [LARGE SCALE GENOMIC DNA]</scope>
</reference>
<dbReference type="EMBL" id="JH712390">
    <property type="protein sequence ID" value="EFO19193.1"/>
    <property type="molecule type" value="Genomic_DNA"/>
</dbReference>
<sequence length="119" mass="13520">MNAPQAHIANDMEQKSICETLPAKRFDASSRVCLCMCMYVCVYVYMSIYVCHAYACVYVCMCIDACICLSCNACMLLQALAFRHNLLSKEKWNSPKNFTRWQVCVYVCVCVSLVPSHTC</sequence>
<dbReference type="KEGG" id="loa:LOAG_09300"/>
<evidence type="ECO:0000313" key="2">
    <source>
        <dbReference type="EMBL" id="EFO19193.1"/>
    </source>
</evidence>
<keyword evidence="1" id="KW-1133">Transmembrane helix</keyword>
<feature type="transmembrane region" description="Helical" evidence="1">
    <location>
        <begin position="56"/>
        <end position="82"/>
    </location>
</feature>
<keyword evidence="1" id="KW-0812">Transmembrane</keyword>
<name>A0A1S0TSQ5_LOALO</name>
<gene>
    <name evidence="2" type="ORF">LOAG_09300</name>
</gene>
<dbReference type="InParanoid" id="A0A1S0TSQ5"/>
<dbReference type="GeneID" id="9946738"/>
<dbReference type="AlphaFoldDB" id="A0A1S0TSQ5"/>
<protein>
    <submittedName>
        <fullName evidence="2">Uncharacterized protein</fullName>
    </submittedName>
</protein>
<evidence type="ECO:0000256" key="1">
    <source>
        <dbReference type="SAM" id="Phobius"/>
    </source>
</evidence>